<dbReference type="SUPFAM" id="SSF51735">
    <property type="entry name" value="NAD(P)-binding Rossmann-fold domains"/>
    <property type="match status" value="1"/>
</dbReference>
<dbReference type="Gene3D" id="3.40.50.720">
    <property type="entry name" value="NAD(P)-binding Rossmann-like Domain"/>
    <property type="match status" value="1"/>
</dbReference>
<dbReference type="FunFam" id="3.40.50.720:FF:000090">
    <property type="entry name" value="NADP-dependent mannitol dehydrogenase"/>
    <property type="match status" value="1"/>
</dbReference>
<evidence type="ECO:0008006" key="6">
    <source>
        <dbReference type="Google" id="ProtNLM"/>
    </source>
</evidence>
<dbReference type="GO" id="GO:0005975">
    <property type="term" value="P:carbohydrate metabolic process"/>
    <property type="evidence" value="ECO:0007669"/>
    <property type="project" value="UniProtKB-ARBA"/>
</dbReference>
<organism evidence="4">
    <name type="scientific">Mucor ambiguus</name>
    <dbReference type="NCBI Taxonomy" id="91626"/>
    <lineage>
        <taxon>Eukaryota</taxon>
        <taxon>Fungi</taxon>
        <taxon>Fungi incertae sedis</taxon>
        <taxon>Mucoromycota</taxon>
        <taxon>Mucoromycotina</taxon>
        <taxon>Mucoromycetes</taxon>
        <taxon>Mucorales</taxon>
        <taxon>Mucorineae</taxon>
        <taxon>Mucoraceae</taxon>
        <taxon>Mucor</taxon>
    </lineage>
</organism>
<dbReference type="OrthoDB" id="417891at2759"/>
<name>A0A0C9MPA5_9FUNG</name>
<evidence type="ECO:0000313" key="4">
    <source>
        <dbReference type="EMBL" id="GAN05117.1"/>
    </source>
</evidence>
<dbReference type="NCBIfam" id="NF005559">
    <property type="entry name" value="PRK07231.1"/>
    <property type="match status" value="1"/>
</dbReference>
<evidence type="ECO:0000256" key="1">
    <source>
        <dbReference type="ARBA" id="ARBA00006484"/>
    </source>
</evidence>
<proteinExistence type="inferred from homology"/>
<dbReference type="GO" id="GO:0050664">
    <property type="term" value="F:oxidoreductase activity, acting on NAD(P)H, oxygen as acceptor"/>
    <property type="evidence" value="ECO:0007669"/>
    <property type="project" value="TreeGrafter"/>
</dbReference>
<dbReference type="InterPro" id="IPR020904">
    <property type="entry name" value="Sc_DH/Rdtase_CS"/>
</dbReference>
<sequence>MLSPSEHSPNVVSQMSLKGKVAVVTGGARGLGLEMMTALAESGADVVCVDLLEESCLQAATKIAAECQVKATAWACDVTDHAAVEKLFDNIIEQHNKVDILVTAAGINKVCPAVEYSAQDFNTIFQVNVNGTFYCMQQAAKHMMRLGIPGSIITIASMSAHVVNRPQTHAPYNATKAAVLQLTKSLATEWAPHQIRVCAISPGYFDTAMNRTLLAQQGEKGTALRKIWETETPMGRLGTPHELKGVVVFLASDNASFVTGSEIIVDGGYTCW</sequence>
<dbReference type="PROSITE" id="PS00061">
    <property type="entry name" value="ADH_SHORT"/>
    <property type="match status" value="1"/>
</dbReference>
<accession>A0A0C9MPA5</accession>
<dbReference type="STRING" id="91626.A0A0C9MPA5"/>
<dbReference type="GO" id="GO:0050085">
    <property type="term" value="F:mannitol 2-dehydrogenase (NADP+) activity"/>
    <property type="evidence" value="ECO:0007669"/>
    <property type="project" value="UniProtKB-ARBA"/>
</dbReference>
<keyword evidence="2" id="KW-0521">NADP</keyword>
<evidence type="ECO:0000313" key="5">
    <source>
        <dbReference type="Proteomes" id="UP000053815"/>
    </source>
</evidence>
<comment type="similarity">
    <text evidence="1">Belongs to the short-chain dehydrogenases/reductases (SDR) family.</text>
</comment>
<gene>
    <name evidence="4" type="ORF">MAM1_0082c04586</name>
</gene>
<dbReference type="PRINTS" id="PR00080">
    <property type="entry name" value="SDRFAMILY"/>
</dbReference>
<evidence type="ECO:0000256" key="3">
    <source>
        <dbReference type="ARBA" id="ARBA00023002"/>
    </source>
</evidence>
<dbReference type="Proteomes" id="UP000053815">
    <property type="component" value="Unassembled WGS sequence"/>
</dbReference>
<dbReference type="PANTHER" id="PTHR43008">
    <property type="entry name" value="BENZIL REDUCTASE"/>
    <property type="match status" value="1"/>
</dbReference>
<reference evidence="4" key="1">
    <citation type="submission" date="2014-09" db="EMBL/GenBank/DDBJ databases">
        <title>Draft genome sequence of an oleaginous Mucoromycotina fungus Mucor ambiguus NBRC6742.</title>
        <authorList>
            <person name="Takeda I."/>
            <person name="Yamane N."/>
            <person name="Morita T."/>
            <person name="Tamano K."/>
            <person name="Machida M."/>
            <person name="Baker S."/>
            <person name="Koike H."/>
        </authorList>
    </citation>
    <scope>NUCLEOTIDE SEQUENCE</scope>
    <source>
        <strain evidence="4">NBRC 6742</strain>
    </source>
</reference>
<keyword evidence="5" id="KW-1185">Reference proteome</keyword>
<dbReference type="InterPro" id="IPR036291">
    <property type="entry name" value="NAD(P)-bd_dom_sf"/>
</dbReference>
<protein>
    <recommendedName>
        <fullName evidence="6">NAD(P)-binding protein</fullName>
    </recommendedName>
</protein>
<dbReference type="PANTHER" id="PTHR43008:SF4">
    <property type="entry name" value="CHAIN DEHYDROGENASE, PUTATIVE (AFU_ORTHOLOGUE AFUA_4G08710)-RELATED"/>
    <property type="match status" value="1"/>
</dbReference>
<dbReference type="GO" id="GO:0044281">
    <property type="term" value="P:small molecule metabolic process"/>
    <property type="evidence" value="ECO:0007669"/>
    <property type="project" value="UniProtKB-ARBA"/>
</dbReference>
<dbReference type="AlphaFoldDB" id="A0A0C9MPA5"/>
<evidence type="ECO:0000256" key="2">
    <source>
        <dbReference type="ARBA" id="ARBA00022857"/>
    </source>
</evidence>
<dbReference type="PRINTS" id="PR00081">
    <property type="entry name" value="GDHRDH"/>
</dbReference>
<dbReference type="Pfam" id="PF13561">
    <property type="entry name" value="adh_short_C2"/>
    <property type="match status" value="1"/>
</dbReference>
<dbReference type="EMBL" id="DF836371">
    <property type="protein sequence ID" value="GAN05117.1"/>
    <property type="molecule type" value="Genomic_DNA"/>
</dbReference>
<keyword evidence="3" id="KW-0560">Oxidoreductase</keyword>
<dbReference type="InterPro" id="IPR002347">
    <property type="entry name" value="SDR_fam"/>
</dbReference>